<dbReference type="GO" id="GO:0008270">
    <property type="term" value="F:zinc ion binding"/>
    <property type="evidence" value="ECO:0007669"/>
    <property type="project" value="UniProtKB-UniRule"/>
</dbReference>
<evidence type="ECO:0000259" key="14">
    <source>
        <dbReference type="PROSITE" id="PS50980"/>
    </source>
</evidence>
<comment type="pathway">
    <text evidence="13">Lipid metabolism; malonyl-CoA biosynthesis; malonyl-CoA from acetyl-CoA: step 1/1.</text>
</comment>
<keyword evidence="2 13" id="KW-0444">Lipid biosynthesis</keyword>
<evidence type="ECO:0000256" key="6">
    <source>
        <dbReference type="ARBA" id="ARBA00022771"/>
    </source>
</evidence>
<feature type="domain" description="CoA carboxyltransferase N-terminal" evidence="14">
    <location>
        <begin position="13"/>
        <end position="281"/>
    </location>
</feature>
<evidence type="ECO:0000256" key="8">
    <source>
        <dbReference type="ARBA" id="ARBA00022833"/>
    </source>
</evidence>
<dbReference type="AlphaFoldDB" id="A0A941VYI6"/>
<comment type="function">
    <text evidence="12 13">Component of the acetyl coenzyme A carboxylase (ACC) complex. Biotin carboxylase (BC) catalyzes the carboxylation of biotin on its carrier protein (BCCP) and then the CO(2) group is transferred by the transcarboxylase to acetyl-CoA to form malonyl-CoA.</text>
</comment>
<dbReference type="InterPro" id="IPR041010">
    <property type="entry name" value="Znf-ACC"/>
</dbReference>
<comment type="cofactor">
    <cofactor evidence="13">
        <name>Zn(2+)</name>
        <dbReference type="ChEBI" id="CHEBI:29105"/>
    </cofactor>
    <text evidence="13">Binds 1 zinc ion per subunit.</text>
</comment>
<evidence type="ECO:0000313" key="15">
    <source>
        <dbReference type="EMBL" id="MBS1257030.1"/>
    </source>
</evidence>
<keyword evidence="9 13" id="KW-0067">ATP-binding</keyword>
<dbReference type="PANTHER" id="PTHR42995">
    <property type="entry name" value="ACETYL-COENZYME A CARBOXYLASE CARBOXYL TRANSFERASE SUBUNIT BETA, CHLOROPLASTIC"/>
    <property type="match status" value="1"/>
</dbReference>
<dbReference type="SUPFAM" id="SSF52096">
    <property type="entry name" value="ClpP/crotonase"/>
    <property type="match status" value="1"/>
</dbReference>
<evidence type="ECO:0000256" key="4">
    <source>
        <dbReference type="ARBA" id="ARBA00022723"/>
    </source>
</evidence>
<keyword evidence="13" id="KW-0963">Cytoplasm</keyword>
<gene>
    <name evidence="13" type="primary">accD</name>
    <name evidence="15" type="ORF">MAG551_00065</name>
</gene>
<evidence type="ECO:0000256" key="12">
    <source>
        <dbReference type="ARBA" id="ARBA00025280"/>
    </source>
</evidence>
<dbReference type="NCBIfam" id="TIGR00515">
    <property type="entry name" value="accD"/>
    <property type="match status" value="1"/>
</dbReference>
<reference evidence="15" key="1">
    <citation type="journal article" date="2021" name="ISME J.">
        <title>Fine-scale metabolic discontinuity in a stratified prokaryote microbiome of a Red Sea deep halocline.</title>
        <authorList>
            <person name="Michoud G."/>
            <person name="Ngugi D.K."/>
            <person name="Barozzi A."/>
            <person name="Merlino G."/>
            <person name="Calleja M.L."/>
            <person name="Delgado-Huertas A."/>
            <person name="Moran X.A.G."/>
            <person name="Daffonchio D."/>
        </authorList>
    </citation>
    <scope>NUCLEOTIDE SEQUENCE</scope>
    <source>
        <strain evidence="15">SuakinDeep_MAG55_1</strain>
    </source>
</reference>
<dbReference type="PROSITE" id="PS50980">
    <property type="entry name" value="COA_CT_NTER"/>
    <property type="match status" value="1"/>
</dbReference>
<dbReference type="GO" id="GO:0009317">
    <property type="term" value="C:acetyl-CoA carboxylase complex"/>
    <property type="evidence" value="ECO:0007669"/>
    <property type="project" value="InterPro"/>
</dbReference>
<comment type="similarity">
    <text evidence="13">Belongs to the AccD/PCCB family.</text>
</comment>
<evidence type="ECO:0000256" key="9">
    <source>
        <dbReference type="ARBA" id="ARBA00022840"/>
    </source>
</evidence>
<dbReference type="InterPro" id="IPR029045">
    <property type="entry name" value="ClpP/crotonase-like_dom_sf"/>
</dbReference>
<keyword evidence="5 13" id="KW-0547">Nucleotide-binding</keyword>
<dbReference type="InterPro" id="IPR034733">
    <property type="entry name" value="AcCoA_carboxyl_beta"/>
</dbReference>
<dbReference type="Gene3D" id="3.90.226.10">
    <property type="entry name" value="2-enoyl-CoA Hydratase, Chain A, domain 1"/>
    <property type="match status" value="1"/>
</dbReference>
<feature type="binding site" evidence="13">
    <location>
        <position position="20"/>
    </location>
    <ligand>
        <name>Zn(2+)</name>
        <dbReference type="ChEBI" id="CHEBI:29105"/>
    </ligand>
</feature>
<dbReference type="GO" id="GO:0005524">
    <property type="term" value="F:ATP binding"/>
    <property type="evidence" value="ECO:0007669"/>
    <property type="project" value="UniProtKB-KW"/>
</dbReference>
<comment type="caution">
    <text evidence="15">The sequence shown here is derived from an EMBL/GenBank/DDBJ whole genome shotgun (WGS) entry which is preliminary data.</text>
</comment>
<dbReference type="EMBL" id="JAANXD010000002">
    <property type="protein sequence ID" value="MBS1257030.1"/>
    <property type="molecule type" value="Genomic_DNA"/>
</dbReference>
<dbReference type="GO" id="GO:0003989">
    <property type="term" value="F:acetyl-CoA carboxylase activity"/>
    <property type="evidence" value="ECO:0007669"/>
    <property type="project" value="InterPro"/>
</dbReference>
<keyword evidence="4 13" id="KW-0479">Metal-binding</keyword>
<proteinExistence type="inferred from homology"/>
<evidence type="ECO:0000256" key="11">
    <source>
        <dbReference type="ARBA" id="ARBA00023160"/>
    </source>
</evidence>
<evidence type="ECO:0000256" key="5">
    <source>
        <dbReference type="ARBA" id="ARBA00022741"/>
    </source>
</evidence>
<dbReference type="EC" id="2.1.3.15" evidence="13"/>
<organism evidence="15 16">
    <name type="scientific">Candidatus Scalindua arabica</name>
    <dbReference type="NCBI Taxonomy" id="1127984"/>
    <lineage>
        <taxon>Bacteria</taxon>
        <taxon>Pseudomonadati</taxon>
        <taxon>Planctomycetota</taxon>
        <taxon>Candidatus Brocadiia</taxon>
        <taxon>Candidatus Brocadiales</taxon>
        <taxon>Candidatus Scalinduaceae</taxon>
        <taxon>Candidatus Scalindua</taxon>
    </lineage>
</organism>
<keyword evidence="3 13" id="KW-0808">Transferase</keyword>
<dbReference type="GO" id="GO:0006633">
    <property type="term" value="P:fatty acid biosynthetic process"/>
    <property type="evidence" value="ECO:0007669"/>
    <property type="project" value="UniProtKB-KW"/>
</dbReference>
<dbReference type="Proteomes" id="UP000722750">
    <property type="component" value="Unassembled WGS sequence"/>
</dbReference>
<protein>
    <recommendedName>
        <fullName evidence="13">Acetyl-coenzyme A carboxylase carboxyl transferase subunit beta</fullName>
        <shortName evidence="13">ACCase subunit beta</shortName>
        <shortName evidence="13">Acetyl-CoA carboxylase carboxyltransferase subunit beta</shortName>
        <ecNumber evidence="13">2.1.3.15</ecNumber>
    </recommendedName>
</protein>
<name>A0A941VYI6_9BACT</name>
<evidence type="ECO:0000256" key="7">
    <source>
        <dbReference type="ARBA" id="ARBA00022832"/>
    </source>
</evidence>
<evidence type="ECO:0000256" key="3">
    <source>
        <dbReference type="ARBA" id="ARBA00022679"/>
    </source>
</evidence>
<feature type="zinc finger region" description="C4-type" evidence="13">
    <location>
        <begin position="17"/>
        <end position="39"/>
    </location>
</feature>
<comment type="catalytic activity">
    <reaction evidence="13">
        <text>N(6)-carboxybiotinyl-L-lysyl-[protein] + acetyl-CoA = N(6)-biotinyl-L-lysyl-[protein] + malonyl-CoA</text>
        <dbReference type="Rhea" id="RHEA:54728"/>
        <dbReference type="Rhea" id="RHEA-COMP:10505"/>
        <dbReference type="Rhea" id="RHEA-COMP:10506"/>
        <dbReference type="ChEBI" id="CHEBI:57288"/>
        <dbReference type="ChEBI" id="CHEBI:57384"/>
        <dbReference type="ChEBI" id="CHEBI:83144"/>
        <dbReference type="ChEBI" id="CHEBI:83145"/>
        <dbReference type="EC" id="2.1.3.15"/>
    </reaction>
</comment>
<feature type="binding site" evidence="13">
    <location>
        <position position="36"/>
    </location>
    <ligand>
        <name>Zn(2+)</name>
        <dbReference type="ChEBI" id="CHEBI:29105"/>
    </ligand>
</feature>
<feature type="binding site" evidence="13">
    <location>
        <position position="39"/>
    </location>
    <ligand>
        <name>Zn(2+)</name>
        <dbReference type="ChEBI" id="CHEBI:29105"/>
    </ligand>
</feature>
<keyword evidence="8 13" id="KW-0862">Zinc</keyword>
<dbReference type="InterPro" id="IPR011762">
    <property type="entry name" value="COA_CT_N"/>
</dbReference>
<keyword evidence="6 13" id="KW-0863">Zinc-finger</keyword>
<keyword evidence="11 13" id="KW-0275">Fatty acid biosynthesis</keyword>
<dbReference type="HAMAP" id="MF_01395">
    <property type="entry name" value="AcetylCoA_CT_beta"/>
    <property type="match status" value="1"/>
</dbReference>
<comment type="subunit">
    <text evidence="13">Acetyl-CoA carboxylase is a heterohexamer composed of biotin carboxyl carrier protein (AccB), biotin carboxylase (AccC) and two subunits each of ACCase subunit alpha (AccA) and ACCase subunit beta (AccD).</text>
</comment>
<dbReference type="PRINTS" id="PR01070">
    <property type="entry name" value="ACCCTRFRASEB"/>
</dbReference>
<sequence length="281" mass="31092">MFFKRKKSIPDGLWKRCDGCKSVVYNKQVELKHNVCPECNYHFRVSTSERIKITLDEDSFEEYWNDMVPADPLNFEDRIKYKDRIVSEQNKTNLNEAATVGKGLIDGKEVVFGVTDSTFIMGSMGSVVGEKITRAAEKARELWLPLIIISGSGGGARMHEGALSLMQMAKTCAAISRLQDAGLLFISVLTDPTLGGVMASFASQADIIMAEPGALVGFAGPRVIKETIKKTLPKGFQSSESMLKHGFIDIIAERGRLKPEISKILDYCNVNTQQLQLNCCD</sequence>
<evidence type="ECO:0000256" key="10">
    <source>
        <dbReference type="ARBA" id="ARBA00023098"/>
    </source>
</evidence>
<feature type="binding site" evidence="13">
    <location>
        <position position="17"/>
    </location>
    <ligand>
        <name>Zn(2+)</name>
        <dbReference type="ChEBI" id="CHEBI:29105"/>
    </ligand>
</feature>
<dbReference type="InterPro" id="IPR000438">
    <property type="entry name" value="Acetyl_CoA_COase_Trfase_b_su"/>
</dbReference>
<evidence type="ECO:0000256" key="13">
    <source>
        <dbReference type="HAMAP-Rule" id="MF_01395"/>
    </source>
</evidence>
<evidence type="ECO:0000313" key="16">
    <source>
        <dbReference type="Proteomes" id="UP000722750"/>
    </source>
</evidence>
<dbReference type="GO" id="GO:2001295">
    <property type="term" value="P:malonyl-CoA biosynthetic process"/>
    <property type="evidence" value="ECO:0007669"/>
    <property type="project" value="UniProtKB-UniRule"/>
</dbReference>
<dbReference type="PANTHER" id="PTHR42995:SF5">
    <property type="entry name" value="ACETYL-COENZYME A CARBOXYLASE CARBOXYL TRANSFERASE SUBUNIT BETA, CHLOROPLASTIC"/>
    <property type="match status" value="1"/>
</dbReference>
<keyword evidence="10 13" id="KW-0443">Lipid metabolism</keyword>
<evidence type="ECO:0000256" key="1">
    <source>
        <dbReference type="ARBA" id="ARBA00004496"/>
    </source>
</evidence>
<comment type="subcellular location">
    <subcellularLocation>
        <location evidence="1 13">Cytoplasm</location>
    </subcellularLocation>
</comment>
<dbReference type="Pfam" id="PF01039">
    <property type="entry name" value="Carboxyl_trans"/>
    <property type="match status" value="1"/>
</dbReference>
<dbReference type="Pfam" id="PF17848">
    <property type="entry name" value="Zn_ribbon_ACC"/>
    <property type="match status" value="1"/>
</dbReference>
<keyword evidence="7 13" id="KW-0276">Fatty acid metabolism</keyword>
<accession>A0A941VYI6</accession>
<dbReference type="GO" id="GO:0016743">
    <property type="term" value="F:carboxyl- or carbamoyltransferase activity"/>
    <property type="evidence" value="ECO:0007669"/>
    <property type="project" value="UniProtKB-UniRule"/>
</dbReference>
<evidence type="ECO:0000256" key="2">
    <source>
        <dbReference type="ARBA" id="ARBA00022516"/>
    </source>
</evidence>